<evidence type="ECO:0000313" key="1">
    <source>
        <dbReference type="EMBL" id="MBX69686.1"/>
    </source>
</evidence>
<proteinExistence type="predicted"/>
<reference evidence="1" key="1">
    <citation type="submission" date="2018-02" db="EMBL/GenBank/DDBJ databases">
        <title>Rhizophora mucronata_Transcriptome.</title>
        <authorList>
            <person name="Meera S.P."/>
            <person name="Sreeshan A."/>
            <person name="Augustine A."/>
        </authorList>
    </citation>
    <scope>NUCLEOTIDE SEQUENCE</scope>
    <source>
        <tissue evidence="1">Leaf</tissue>
    </source>
</reference>
<dbReference type="EMBL" id="GGEC01089202">
    <property type="protein sequence ID" value="MBX69686.1"/>
    <property type="molecule type" value="Transcribed_RNA"/>
</dbReference>
<dbReference type="AlphaFoldDB" id="A0A2P2QRN8"/>
<protein>
    <submittedName>
        <fullName evidence="1">Uncharacterized protein</fullName>
    </submittedName>
</protein>
<accession>A0A2P2QRN8</accession>
<organism evidence="1">
    <name type="scientific">Rhizophora mucronata</name>
    <name type="common">Asiatic mangrove</name>
    <dbReference type="NCBI Taxonomy" id="61149"/>
    <lineage>
        <taxon>Eukaryota</taxon>
        <taxon>Viridiplantae</taxon>
        <taxon>Streptophyta</taxon>
        <taxon>Embryophyta</taxon>
        <taxon>Tracheophyta</taxon>
        <taxon>Spermatophyta</taxon>
        <taxon>Magnoliopsida</taxon>
        <taxon>eudicotyledons</taxon>
        <taxon>Gunneridae</taxon>
        <taxon>Pentapetalae</taxon>
        <taxon>rosids</taxon>
        <taxon>fabids</taxon>
        <taxon>Malpighiales</taxon>
        <taxon>Rhizophoraceae</taxon>
        <taxon>Rhizophora</taxon>
    </lineage>
</organism>
<sequence length="48" mass="5203">MGGYGLSTYSAGCSAGLLRYNGHFTLRRVFARRLWRTSGAALIPVANL</sequence>
<name>A0A2P2QRN8_RHIMU</name>